<dbReference type="PATRIC" id="fig|84022.6.peg.2989"/>
<keyword evidence="3" id="KW-1185">Reference proteome</keyword>
<reference evidence="2 3" key="1">
    <citation type="submission" date="2014-10" db="EMBL/GenBank/DDBJ databases">
        <title>Genome sequence of Clostridium aceticum DSM 1496.</title>
        <authorList>
            <person name="Poehlein A."/>
            <person name="Schiel-Bengelsdorf B."/>
            <person name="Gottschalk G."/>
            <person name="Duerre P."/>
            <person name="Daniel R."/>
        </authorList>
    </citation>
    <scope>NUCLEOTIDE SEQUENCE [LARGE SCALE GENOMIC DNA]</scope>
    <source>
        <strain evidence="2 3">DSM 1496</strain>
    </source>
</reference>
<dbReference type="STRING" id="84022.CACET_c29390"/>
<feature type="region of interest" description="Disordered" evidence="1">
    <location>
        <begin position="1"/>
        <end position="35"/>
    </location>
</feature>
<dbReference type="Proteomes" id="UP000035704">
    <property type="component" value="Chromosome"/>
</dbReference>
<dbReference type="AlphaFoldDB" id="A0A0G3WDE4"/>
<evidence type="ECO:0000313" key="2">
    <source>
        <dbReference type="EMBL" id="AKL96383.1"/>
    </source>
</evidence>
<protein>
    <submittedName>
        <fullName evidence="2">Uncharacterized protein</fullName>
    </submittedName>
</protein>
<dbReference type="EMBL" id="CP009687">
    <property type="protein sequence ID" value="AKL96383.1"/>
    <property type="molecule type" value="Genomic_DNA"/>
</dbReference>
<evidence type="ECO:0000256" key="1">
    <source>
        <dbReference type="SAM" id="MobiDB-lite"/>
    </source>
</evidence>
<organism evidence="2 3">
    <name type="scientific">Clostridium aceticum</name>
    <dbReference type="NCBI Taxonomy" id="84022"/>
    <lineage>
        <taxon>Bacteria</taxon>
        <taxon>Bacillati</taxon>
        <taxon>Bacillota</taxon>
        <taxon>Clostridia</taxon>
        <taxon>Eubacteriales</taxon>
        <taxon>Clostridiaceae</taxon>
        <taxon>Clostridium</taxon>
    </lineage>
</organism>
<proteinExistence type="predicted"/>
<evidence type="ECO:0000313" key="3">
    <source>
        <dbReference type="Proteomes" id="UP000035704"/>
    </source>
</evidence>
<dbReference type="KEGG" id="cace:CACET_c29390"/>
<name>A0A0G3WDE4_9CLOT</name>
<gene>
    <name evidence="2" type="ORF">CACET_c29390</name>
</gene>
<sequence length="35" mass="4042">MMSENNKDTCTHPELKPKDGKCSEKQIKECHGHEK</sequence>
<accession>A0A0G3WDE4</accession>